<protein>
    <recommendedName>
        <fullName evidence="3">Zinc-ribbon domain-containing protein</fullName>
    </recommendedName>
</protein>
<organism evidence="1 2">
    <name type="scientific">Photobacterium swingsii</name>
    <dbReference type="NCBI Taxonomy" id="680026"/>
    <lineage>
        <taxon>Bacteria</taxon>
        <taxon>Pseudomonadati</taxon>
        <taxon>Pseudomonadota</taxon>
        <taxon>Gammaproteobacteria</taxon>
        <taxon>Vibrionales</taxon>
        <taxon>Vibrionaceae</taxon>
        <taxon>Photobacterium</taxon>
    </lineage>
</organism>
<accession>A0A0J8V5G6</accession>
<dbReference type="STRING" id="680026.AB733_23105"/>
<name>A0A0J8V5G6_9GAMM</name>
<dbReference type="RefSeq" id="WP_048900909.1">
    <property type="nucleotide sequence ID" value="NZ_AP024853.1"/>
</dbReference>
<evidence type="ECO:0008006" key="3">
    <source>
        <dbReference type="Google" id="ProtNLM"/>
    </source>
</evidence>
<dbReference type="EMBL" id="PYLZ01000005">
    <property type="protein sequence ID" value="PSW24537.1"/>
    <property type="molecule type" value="Genomic_DNA"/>
</dbReference>
<evidence type="ECO:0000313" key="2">
    <source>
        <dbReference type="Proteomes" id="UP000240481"/>
    </source>
</evidence>
<dbReference type="Proteomes" id="UP000240481">
    <property type="component" value="Unassembled WGS sequence"/>
</dbReference>
<comment type="caution">
    <text evidence="1">The sequence shown here is derived from an EMBL/GenBank/DDBJ whole genome shotgun (WGS) entry which is preliminary data.</text>
</comment>
<reference evidence="1 2" key="1">
    <citation type="submission" date="2018-01" db="EMBL/GenBank/DDBJ databases">
        <title>Whole genome sequencing of Histamine producing bacteria.</title>
        <authorList>
            <person name="Butler K."/>
        </authorList>
    </citation>
    <scope>NUCLEOTIDE SEQUENCE [LARGE SCALE GENOMIC DNA]</scope>
    <source>
        <strain evidence="1 2">DSM 24669</strain>
    </source>
</reference>
<gene>
    <name evidence="1" type="ORF">C9I94_10905</name>
</gene>
<dbReference type="AlphaFoldDB" id="A0A0J8V5G6"/>
<sequence length="101" mass="11632">MSKRYKHNIGESFSSKELYGAIEDYPVYKPTRHQLANPPHKVITYAEGYGHATATFWCLTHGEWYTEWKVHRHIDRVDFASCQCPQCIEEGIYSHGASVIG</sequence>
<proteinExistence type="predicted"/>
<evidence type="ECO:0000313" key="1">
    <source>
        <dbReference type="EMBL" id="PSW24537.1"/>
    </source>
</evidence>
<keyword evidence="2" id="KW-1185">Reference proteome</keyword>